<dbReference type="Proteomes" id="UP000247814">
    <property type="component" value="Unassembled WGS sequence"/>
</dbReference>
<evidence type="ECO:0000256" key="1">
    <source>
        <dbReference type="SAM" id="Phobius"/>
    </source>
</evidence>
<keyword evidence="1" id="KW-0472">Membrane</keyword>
<reference evidence="2 3" key="1">
    <citation type="submission" date="2017-07" db="EMBL/GenBank/DDBJ databases">
        <title>A draft genome sequence of Komagataeibacter sucrofermentans LMG 18788.</title>
        <authorList>
            <person name="Skraban J."/>
            <person name="Cleenwerck I."/>
            <person name="Vandamme P."/>
            <person name="Trcek J."/>
        </authorList>
    </citation>
    <scope>NUCLEOTIDE SEQUENCE [LARGE SCALE GENOMIC DNA]</scope>
    <source>
        <strain evidence="2 3">LMG 18788</strain>
    </source>
</reference>
<dbReference type="RefSeq" id="WP_110569037.1">
    <property type="nucleotide sequence ID" value="NZ_CP137147.1"/>
</dbReference>
<keyword evidence="1" id="KW-1133">Transmembrane helix</keyword>
<name>A0A318QVZ4_9PROT</name>
<comment type="caution">
    <text evidence="2">The sequence shown here is derived from an EMBL/GenBank/DDBJ whole genome shotgun (WGS) entry which is preliminary data.</text>
</comment>
<keyword evidence="3" id="KW-1185">Reference proteome</keyword>
<organism evidence="2 3">
    <name type="scientific">Komagataeibacter sucrofermentans</name>
    <dbReference type="NCBI Taxonomy" id="1053551"/>
    <lineage>
        <taxon>Bacteria</taxon>
        <taxon>Pseudomonadati</taxon>
        <taxon>Pseudomonadota</taxon>
        <taxon>Alphaproteobacteria</taxon>
        <taxon>Acetobacterales</taxon>
        <taxon>Acetobacteraceae</taxon>
        <taxon>Komagataeibacter</taxon>
    </lineage>
</organism>
<dbReference type="AlphaFoldDB" id="A0A318QVZ4"/>
<sequence>MTPATRAGQAGPWRRFALLALLAIGVTGGGLYLFIVTVDPWNILPFSPPLARIPITSNARYTMPALAREARFDSVIIGTSTSRLMQPAVLGPPLGAHFLNMAMNSASPWEQSRELDTFLRAHPAPRIVLIGIDAAWCHPRPGSLSSPNRPWPEWMYGHPAWKGYLHMASLYALQEAANEFWWLAGRKAQRFGSDGYTSFVPPDSQYDPARVQAVFSRWAPPDNTPAPPGMARTPPSGMDLLADMLARMPATTLRVVWFPPASSFLHGPPGSVADARLKACRLGVSQVTQTRHDTLVLDFNHNTTLTGNRDNFWDPLHYRQPVARRIMADITAAIVTGDVDDPAVEMLHAPTPP</sequence>
<accession>A0A318QVZ4</accession>
<dbReference type="OrthoDB" id="7280567at2"/>
<dbReference type="EMBL" id="NKUA01000008">
    <property type="protein sequence ID" value="PYD79329.1"/>
    <property type="molecule type" value="Genomic_DNA"/>
</dbReference>
<feature type="transmembrane region" description="Helical" evidence="1">
    <location>
        <begin position="16"/>
        <end position="35"/>
    </location>
</feature>
<protein>
    <submittedName>
        <fullName evidence="2">Uncharacterized protein</fullName>
    </submittedName>
</protein>
<evidence type="ECO:0000313" key="3">
    <source>
        <dbReference type="Proteomes" id="UP000247814"/>
    </source>
</evidence>
<keyword evidence="1" id="KW-0812">Transmembrane</keyword>
<gene>
    <name evidence="2" type="ORF">CFR77_08000</name>
</gene>
<proteinExistence type="predicted"/>
<evidence type="ECO:0000313" key="2">
    <source>
        <dbReference type="EMBL" id="PYD79329.1"/>
    </source>
</evidence>